<accession>A0ABS7BJ02</accession>
<comment type="caution">
    <text evidence="4">The sequence shown here is derived from an EMBL/GenBank/DDBJ whole genome shotgun (WGS) entry which is preliminary data.</text>
</comment>
<name>A0ABS7BJ02_9SPHN</name>
<sequence length="229" mass="24674">MRTQQLAGALHHHRQRSVSDLPEDRQAGRYAADRPVSARPGLVRDRRGVSTIEFALLAPVLFLVVLGLFDLLYGVYVRSVLEGAVIKAGRDSALENNAADQNAIDAKVRSMLASLGGGMTITTSRKSYASFSLVKPEAFDDQNRNGVRDAGECFDDVNGNGVWDADPGVGGQGGANDVTNYTVTLTYNRIFPMAALAGWPRVQSLSASTLLKNQPYKTQTSNVVKSICT</sequence>
<proteinExistence type="predicted"/>
<dbReference type="InterPro" id="IPR012495">
    <property type="entry name" value="TadE-like_dom"/>
</dbReference>
<feature type="transmembrane region" description="Helical" evidence="2">
    <location>
        <begin position="54"/>
        <end position="76"/>
    </location>
</feature>
<protein>
    <submittedName>
        <fullName evidence="4">Pilus assembly protein</fullName>
    </submittedName>
</protein>
<keyword evidence="2" id="KW-1133">Transmembrane helix</keyword>
<reference evidence="4 5" key="1">
    <citation type="submission" date="2021-07" db="EMBL/GenBank/DDBJ databases">
        <title>Sphingomonas sp.</title>
        <authorList>
            <person name="Feng G."/>
            <person name="Li J."/>
            <person name="Pan M."/>
        </authorList>
    </citation>
    <scope>NUCLEOTIDE SEQUENCE [LARGE SCALE GENOMIC DNA]</scope>
    <source>
        <strain evidence="4 5">RRHST34</strain>
    </source>
</reference>
<evidence type="ECO:0000313" key="5">
    <source>
        <dbReference type="Proteomes" id="UP000759103"/>
    </source>
</evidence>
<evidence type="ECO:0000313" key="4">
    <source>
        <dbReference type="EMBL" id="MBW6529607.1"/>
    </source>
</evidence>
<evidence type="ECO:0000259" key="3">
    <source>
        <dbReference type="Pfam" id="PF07811"/>
    </source>
</evidence>
<gene>
    <name evidence="4" type="ORF">KZ820_02565</name>
</gene>
<evidence type="ECO:0000256" key="2">
    <source>
        <dbReference type="SAM" id="Phobius"/>
    </source>
</evidence>
<feature type="domain" description="TadE-like" evidence="3">
    <location>
        <begin position="48"/>
        <end position="90"/>
    </location>
</feature>
<organism evidence="4 5">
    <name type="scientific">Sphingomonas citri</name>
    <dbReference type="NCBI Taxonomy" id="2862499"/>
    <lineage>
        <taxon>Bacteria</taxon>
        <taxon>Pseudomonadati</taxon>
        <taxon>Pseudomonadota</taxon>
        <taxon>Alphaproteobacteria</taxon>
        <taxon>Sphingomonadales</taxon>
        <taxon>Sphingomonadaceae</taxon>
        <taxon>Sphingomonas</taxon>
    </lineage>
</organism>
<feature type="region of interest" description="Disordered" evidence="1">
    <location>
        <begin position="1"/>
        <end position="32"/>
    </location>
</feature>
<dbReference type="Pfam" id="PF07811">
    <property type="entry name" value="TadE"/>
    <property type="match status" value="1"/>
</dbReference>
<evidence type="ECO:0000256" key="1">
    <source>
        <dbReference type="SAM" id="MobiDB-lite"/>
    </source>
</evidence>
<keyword evidence="2" id="KW-0812">Transmembrane</keyword>
<keyword evidence="5" id="KW-1185">Reference proteome</keyword>
<keyword evidence="2" id="KW-0472">Membrane</keyword>
<dbReference type="EMBL" id="JAHXZN010000001">
    <property type="protein sequence ID" value="MBW6529607.1"/>
    <property type="molecule type" value="Genomic_DNA"/>
</dbReference>
<dbReference type="Proteomes" id="UP000759103">
    <property type="component" value="Unassembled WGS sequence"/>
</dbReference>